<dbReference type="Proteomes" id="UP000823941">
    <property type="component" value="Chromosome 15"/>
</dbReference>
<dbReference type="EMBL" id="JAHIBW010000015">
    <property type="protein sequence ID" value="KAG7303804.1"/>
    <property type="molecule type" value="Genomic_DNA"/>
</dbReference>
<dbReference type="PANTHER" id="PTHR21415">
    <property type="entry name" value="U7 SNRNA-ASSOCIATED SM-LIKE PROTEIN LSM11"/>
    <property type="match status" value="1"/>
</dbReference>
<dbReference type="PANTHER" id="PTHR21415:SF1">
    <property type="entry name" value="U7 SNRNA-ASSOCIATED SM-LIKE PROTEIN LSM11"/>
    <property type="match status" value="1"/>
</dbReference>
<dbReference type="InterPro" id="IPR010920">
    <property type="entry name" value="LSM_dom_sf"/>
</dbReference>
<proteinExistence type="predicted"/>
<sequence length="240" mass="26853">MSEDQNSDSSTSESEVSACSSSFDPMKVLYSRKTKVPVAKAPMFENIYQFDAAQDKNNEIIPVGNSELVQQREEKKIAEKLQKEKEIEEFNKQRFSHYQGLTSVPRKQKAAKNVLTRLGNMEGPLAALKDCVDRRIRIQVVTRHASGVRGVLHATLVAFDKQWNLALSDVLEVWKRKGVKKRKIPPAMGTPVPRGTAASIFPVPVVTETPLGGGVWECTRHLPQLLVRGEHVVLVNIVER</sequence>
<dbReference type="SMART" id="SM00651">
    <property type="entry name" value="Sm"/>
    <property type="match status" value="1"/>
</dbReference>
<feature type="domain" description="Sm" evidence="2">
    <location>
        <begin position="123"/>
        <end position="240"/>
    </location>
</feature>
<dbReference type="Gene3D" id="2.30.30.100">
    <property type="match status" value="1"/>
</dbReference>
<reference evidence="3 4" key="1">
    <citation type="submission" date="2021-06" db="EMBL/GenBank/DDBJ databases">
        <title>A haploid diamondback moth (Plutella xylostella L.) genome assembly resolves 31 chromosomes and identifies a diamide resistance mutation.</title>
        <authorList>
            <person name="Ward C.M."/>
            <person name="Perry K.D."/>
            <person name="Baker G."/>
            <person name="Powis K."/>
            <person name="Heckel D.G."/>
            <person name="Baxter S.W."/>
        </authorList>
    </citation>
    <scope>NUCLEOTIDE SEQUENCE [LARGE SCALE GENOMIC DNA]</scope>
    <source>
        <strain evidence="3 4">LV</strain>
        <tissue evidence="3">Single pupa</tissue>
    </source>
</reference>
<dbReference type="InterPro" id="IPR001163">
    <property type="entry name" value="Sm_dom_euk/arc"/>
</dbReference>
<organism evidence="3 4">
    <name type="scientific">Plutella xylostella</name>
    <name type="common">Diamondback moth</name>
    <name type="synonym">Plutella maculipennis</name>
    <dbReference type="NCBI Taxonomy" id="51655"/>
    <lineage>
        <taxon>Eukaryota</taxon>
        <taxon>Metazoa</taxon>
        <taxon>Ecdysozoa</taxon>
        <taxon>Arthropoda</taxon>
        <taxon>Hexapoda</taxon>
        <taxon>Insecta</taxon>
        <taxon>Pterygota</taxon>
        <taxon>Neoptera</taxon>
        <taxon>Endopterygota</taxon>
        <taxon>Lepidoptera</taxon>
        <taxon>Glossata</taxon>
        <taxon>Ditrysia</taxon>
        <taxon>Yponomeutoidea</taxon>
        <taxon>Plutellidae</taxon>
        <taxon>Plutella</taxon>
    </lineage>
</organism>
<dbReference type="PROSITE" id="PS52002">
    <property type="entry name" value="SM"/>
    <property type="match status" value="1"/>
</dbReference>
<accession>A0ABQ7QF49</accession>
<dbReference type="InterPro" id="IPR047575">
    <property type="entry name" value="Sm"/>
</dbReference>
<dbReference type="InterPro" id="IPR039267">
    <property type="entry name" value="Lsm11"/>
</dbReference>
<dbReference type="SUPFAM" id="SSF50182">
    <property type="entry name" value="Sm-like ribonucleoproteins"/>
    <property type="match status" value="1"/>
</dbReference>
<protein>
    <recommendedName>
        <fullName evidence="2">Sm domain-containing protein</fullName>
    </recommendedName>
</protein>
<dbReference type="Pfam" id="PF01423">
    <property type="entry name" value="LSM"/>
    <property type="match status" value="1"/>
</dbReference>
<feature type="region of interest" description="Disordered" evidence="1">
    <location>
        <begin position="1"/>
        <end position="21"/>
    </location>
</feature>
<feature type="compositionally biased region" description="Low complexity" evidence="1">
    <location>
        <begin position="7"/>
        <end position="21"/>
    </location>
</feature>
<keyword evidence="4" id="KW-1185">Reference proteome</keyword>
<comment type="caution">
    <text evidence="3">The sequence shown here is derived from an EMBL/GenBank/DDBJ whole genome shotgun (WGS) entry which is preliminary data.</text>
</comment>
<evidence type="ECO:0000256" key="1">
    <source>
        <dbReference type="SAM" id="MobiDB-lite"/>
    </source>
</evidence>
<evidence type="ECO:0000313" key="4">
    <source>
        <dbReference type="Proteomes" id="UP000823941"/>
    </source>
</evidence>
<gene>
    <name evidence="3" type="ORF">JYU34_010699</name>
</gene>
<evidence type="ECO:0000259" key="2">
    <source>
        <dbReference type="PROSITE" id="PS52002"/>
    </source>
</evidence>
<evidence type="ECO:0000313" key="3">
    <source>
        <dbReference type="EMBL" id="KAG7303804.1"/>
    </source>
</evidence>
<name>A0ABQ7QF49_PLUXY</name>